<dbReference type="EMBL" id="UINC01149208">
    <property type="protein sequence ID" value="SVD41533.1"/>
    <property type="molecule type" value="Genomic_DNA"/>
</dbReference>
<feature type="domain" description="FlgD/Vpr Ig-like" evidence="1">
    <location>
        <begin position="214"/>
        <end position="266"/>
    </location>
</feature>
<proteinExistence type="predicted"/>
<sequence>VALHMQNLPDSLEGVIIDINFEQSNLSFIGANLNPSEFDPELTITIPDLLDNSYILYETSNNGEFLAAIALETINVTYQGNNGNILLLQFSNLGINGDSTVISYTRVQVNEHVMKEQNYTSQVIYFGDCNGVFNGTSSFDECGVCDGPGAIYECLNGEYVGTGGCYDIPDGAIDCAGNLSINESLIPQSYTLSQNYPNPFNPITYINYSVPNYDFITIDIINISGQIIKTIVQSSHQPGNYEIMWDGTNYYGISVPSGIYFYKMDADEFVSVKKLVLLK</sequence>
<name>A0A382V4W4_9ZZZZ</name>
<evidence type="ECO:0000259" key="1">
    <source>
        <dbReference type="Pfam" id="PF13860"/>
    </source>
</evidence>
<reference evidence="2" key="1">
    <citation type="submission" date="2018-05" db="EMBL/GenBank/DDBJ databases">
        <authorList>
            <person name="Lanie J.A."/>
            <person name="Ng W.-L."/>
            <person name="Kazmierczak K.M."/>
            <person name="Andrzejewski T.M."/>
            <person name="Davidsen T.M."/>
            <person name="Wayne K.J."/>
            <person name="Tettelin H."/>
            <person name="Glass J.I."/>
            <person name="Rusch D."/>
            <person name="Podicherti R."/>
            <person name="Tsui H.-C.T."/>
            <person name="Winkler M.E."/>
        </authorList>
    </citation>
    <scope>NUCLEOTIDE SEQUENCE</scope>
</reference>
<protein>
    <recommendedName>
        <fullName evidence="1">FlgD/Vpr Ig-like domain-containing protein</fullName>
    </recommendedName>
</protein>
<feature type="non-terminal residue" evidence="2">
    <location>
        <position position="1"/>
    </location>
</feature>
<dbReference type="NCBIfam" id="TIGR04183">
    <property type="entry name" value="Por_Secre_tail"/>
    <property type="match status" value="1"/>
</dbReference>
<accession>A0A382V4W4</accession>
<dbReference type="Gene3D" id="2.60.40.4070">
    <property type="match status" value="1"/>
</dbReference>
<dbReference type="AlphaFoldDB" id="A0A382V4W4"/>
<organism evidence="2">
    <name type="scientific">marine metagenome</name>
    <dbReference type="NCBI Taxonomy" id="408172"/>
    <lineage>
        <taxon>unclassified sequences</taxon>
        <taxon>metagenomes</taxon>
        <taxon>ecological metagenomes</taxon>
    </lineage>
</organism>
<dbReference type="Pfam" id="PF13860">
    <property type="entry name" value="FlgD_ig"/>
    <property type="match status" value="1"/>
</dbReference>
<evidence type="ECO:0000313" key="2">
    <source>
        <dbReference type="EMBL" id="SVD41533.1"/>
    </source>
</evidence>
<dbReference type="InterPro" id="IPR025965">
    <property type="entry name" value="FlgD/Vpr_Ig-like"/>
</dbReference>
<gene>
    <name evidence="2" type="ORF">METZ01_LOCUS394387</name>
</gene>
<dbReference type="InterPro" id="IPR026444">
    <property type="entry name" value="Secre_tail"/>
</dbReference>